<name>A0A1F8CMI4_9BACT</name>
<dbReference type="Proteomes" id="UP000177855">
    <property type="component" value="Unassembled WGS sequence"/>
</dbReference>
<accession>A0A1F8CMI4</accession>
<evidence type="ECO:0000313" key="1">
    <source>
        <dbReference type="EMBL" id="OGM76795.1"/>
    </source>
</evidence>
<dbReference type="EMBL" id="MGHS01000018">
    <property type="protein sequence ID" value="OGM76795.1"/>
    <property type="molecule type" value="Genomic_DNA"/>
</dbReference>
<dbReference type="PANTHER" id="PTHR48419:SF1">
    <property type="entry name" value="SULFOTRANSFERASE DOMAIN-CONTAINING PROTEIN"/>
    <property type="match status" value="1"/>
</dbReference>
<comment type="caution">
    <text evidence="1">The sequence shown here is derived from an EMBL/GenBank/DDBJ whole genome shotgun (WGS) entry which is preliminary data.</text>
</comment>
<organism evidence="1 2">
    <name type="scientific">Candidatus Woesebacteria bacterium RIFOXYA1_FULL_40_18</name>
    <dbReference type="NCBI Taxonomy" id="1802532"/>
    <lineage>
        <taxon>Bacteria</taxon>
        <taxon>Candidatus Woeseibacteriota</taxon>
    </lineage>
</organism>
<dbReference type="AlphaFoldDB" id="A0A1F8CMI4"/>
<sequence length="274" mass="31921">MREIETEVFSSEHSFYEAAHKYPEIFVIVSPPRGGSTSFARVFWEHGTVGFYAHEPFEIVYFEHKSLKEVIKKIENPLDVRDLKKSIDMIQPNNALIIKEMPYQVGKYFPLLADIATKPLIFLLRDPRLAIASRMRKKEEVGANPIYPLIETGWELIYSEIYHCKANRIPYMVVESDDFRNYPTKIFSRAFGKLGIHFSEEMLHWKSLPNVDIDNLHGTHSHLYKRVLLSQGIEPATEQIPPIESFSKENGLQEHIIECLKIYEELKKDPNRIT</sequence>
<dbReference type="SUPFAM" id="SSF52540">
    <property type="entry name" value="P-loop containing nucleoside triphosphate hydrolases"/>
    <property type="match status" value="1"/>
</dbReference>
<proteinExistence type="predicted"/>
<gene>
    <name evidence="1" type="ORF">A2210_00625</name>
</gene>
<dbReference type="STRING" id="1802532.A2210_00625"/>
<protein>
    <recommendedName>
        <fullName evidence="3">Sulfotransferase domain-containing protein</fullName>
    </recommendedName>
</protein>
<dbReference type="Pfam" id="PF19798">
    <property type="entry name" value="Sulfotransfer_5"/>
    <property type="match status" value="1"/>
</dbReference>
<evidence type="ECO:0000313" key="2">
    <source>
        <dbReference type="Proteomes" id="UP000177855"/>
    </source>
</evidence>
<dbReference type="Gene3D" id="3.40.50.300">
    <property type="entry name" value="P-loop containing nucleotide triphosphate hydrolases"/>
    <property type="match status" value="1"/>
</dbReference>
<dbReference type="PANTHER" id="PTHR48419">
    <property type="entry name" value="SULFOTRANSFERASE DOMAIN-CONTAINING PROTEIN"/>
    <property type="match status" value="1"/>
</dbReference>
<reference evidence="1 2" key="1">
    <citation type="journal article" date="2016" name="Nat. Commun.">
        <title>Thousands of microbial genomes shed light on interconnected biogeochemical processes in an aquifer system.</title>
        <authorList>
            <person name="Anantharaman K."/>
            <person name="Brown C.T."/>
            <person name="Hug L.A."/>
            <person name="Sharon I."/>
            <person name="Castelle C.J."/>
            <person name="Probst A.J."/>
            <person name="Thomas B.C."/>
            <person name="Singh A."/>
            <person name="Wilkins M.J."/>
            <person name="Karaoz U."/>
            <person name="Brodie E.L."/>
            <person name="Williams K.H."/>
            <person name="Hubbard S.S."/>
            <person name="Banfield J.F."/>
        </authorList>
    </citation>
    <scope>NUCLEOTIDE SEQUENCE [LARGE SCALE GENOMIC DNA]</scope>
</reference>
<dbReference type="InterPro" id="IPR027417">
    <property type="entry name" value="P-loop_NTPase"/>
</dbReference>
<dbReference type="InterPro" id="IPR053226">
    <property type="entry name" value="Pyrrolopyrazine_biosynth_F"/>
</dbReference>
<evidence type="ECO:0008006" key="3">
    <source>
        <dbReference type="Google" id="ProtNLM"/>
    </source>
</evidence>